<protein>
    <recommendedName>
        <fullName evidence="1">RNA-directed DNA polymerase</fullName>
        <ecNumber evidence="1">2.7.7.49</ecNumber>
    </recommendedName>
</protein>
<dbReference type="OrthoDB" id="6366253at2759"/>
<dbReference type="Gene3D" id="1.10.340.70">
    <property type="match status" value="1"/>
</dbReference>
<feature type="domain" description="Integrase catalytic" evidence="2">
    <location>
        <begin position="73"/>
        <end position="155"/>
    </location>
</feature>
<evidence type="ECO:0000256" key="1">
    <source>
        <dbReference type="ARBA" id="ARBA00012493"/>
    </source>
</evidence>
<comment type="caution">
    <text evidence="3">The sequence shown here is derived from an EMBL/GenBank/DDBJ whole genome shotgun (WGS) entry which is preliminary data.</text>
</comment>
<dbReference type="GO" id="GO:0015074">
    <property type="term" value="P:DNA integration"/>
    <property type="evidence" value="ECO:0007669"/>
    <property type="project" value="InterPro"/>
</dbReference>
<dbReference type="InterPro" id="IPR012337">
    <property type="entry name" value="RNaseH-like_sf"/>
</dbReference>
<dbReference type="InterPro" id="IPR050951">
    <property type="entry name" value="Retrovirus_Pol_polyprotein"/>
</dbReference>
<dbReference type="SUPFAM" id="SSF53098">
    <property type="entry name" value="Ribonuclease H-like"/>
    <property type="match status" value="1"/>
</dbReference>
<dbReference type="EMBL" id="JACEEZ010018714">
    <property type="protein sequence ID" value="KAG0716613.1"/>
    <property type="molecule type" value="Genomic_DNA"/>
</dbReference>
<dbReference type="PANTHER" id="PTHR37984:SF7">
    <property type="entry name" value="INTEGRASE CATALYTIC DOMAIN-CONTAINING PROTEIN"/>
    <property type="match status" value="1"/>
</dbReference>
<evidence type="ECO:0000313" key="4">
    <source>
        <dbReference type="Proteomes" id="UP000770661"/>
    </source>
</evidence>
<evidence type="ECO:0000313" key="3">
    <source>
        <dbReference type="EMBL" id="KAG0716613.1"/>
    </source>
</evidence>
<organism evidence="3 4">
    <name type="scientific">Chionoecetes opilio</name>
    <name type="common">Atlantic snow crab</name>
    <name type="synonym">Cancer opilio</name>
    <dbReference type="NCBI Taxonomy" id="41210"/>
    <lineage>
        <taxon>Eukaryota</taxon>
        <taxon>Metazoa</taxon>
        <taxon>Ecdysozoa</taxon>
        <taxon>Arthropoda</taxon>
        <taxon>Crustacea</taxon>
        <taxon>Multicrustacea</taxon>
        <taxon>Malacostraca</taxon>
        <taxon>Eumalacostraca</taxon>
        <taxon>Eucarida</taxon>
        <taxon>Decapoda</taxon>
        <taxon>Pleocyemata</taxon>
        <taxon>Brachyura</taxon>
        <taxon>Eubrachyura</taxon>
        <taxon>Majoidea</taxon>
        <taxon>Majidae</taxon>
        <taxon>Chionoecetes</taxon>
    </lineage>
</organism>
<dbReference type="InterPro" id="IPR001584">
    <property type="entry name" value="Integrase_cat-core"/>
</dbReference>
<dbReference type="InterPro" id="IPR036397">
    <property type="entry name" value="RNaseH_sf"/>
</dbReference>
<accession>A0A8J5C3Z0</accession>
<keyword evidence="4" id="KW-1185">Reference proteome</keyword>
<dbReference type="InterPro" id="IPR041588">
    <property type="entry name" value="Integrase_H2C2"/>
</dbReference>
<dbReference type="Proteomes" id="UP000770661">
    <property type="component" value="Unassembled WGS sequence"/>
</dbReference>
<dbReference type="PROSITE" id="PS50994">
    <property type="entry name" value="INTEGRASE"/>
    <property type="match status" value="1"/>
</dbReference>
<dbReference type="EC" id="2.7.7.49" evidence="1"/>
<name>A0A8J5C3Z0_CHIOP</name>
<gene>
    <name evidence="3" type="primary">Tf2-9_4</name>
    <name evidence="3" type="ORF">GWK47_009253</name>
</gene>
<dbReference type="GO" id="GO:0003676">
    <property type="term" value="F:nucleic acid binding"/>
    <property type="evidence" value="ECO:0007669"/>
    <property type="project" value="InterPro"/>
</dbReference>
<evidence type="ECO:0000259" key="2">
    <source>
        <dbReference type="PROSITE" id="PS50994"/>
    </source>
</evidence>
<dbReference type="GO" id="GO:0003964">
    <property type="term" value="F:RNA-directed DNA polymerase activity"/>
    <property type="evidence" value="ECO:0007669"/>
    <property type="project" value="UniProtKB-EC"/>
</dbReference>
<proteinExistence type="predicted"/>
<dbReference type="Gene3D" id="3.30.420.10">
    <property type="entry name" value="Ribonuclease H-like superfamily/Ribonuclease H"/>
    <property type="match status" value="1"/>
</dbReference>
<dbReference type="AlphaFoldDB" id="A0A8J5C3Z0"/>
<dbReference type="Pfam" id="PF17921">
    <property type="entry name" value="Integrase_H2C2"/>
    <property type="match status" value="1"/>
</dbReference>
<reference evidence="3" key="1">
    <citation type="submission" date="2020-07" db="EMBL/GenBank/DDBJ databases">
        <title>The High-quality genome of the commercially important snow crab, Chionoecetes opilio.</title>
        <authorList>
            <person name="Jeong J.-H."/>
            <person name="Ryu S."/>
        </authorList>
    </citation>
    <scope>NUCLEOTIDE SEQUENCE</scope>
    <source>
        <strain evidence="3">MADBK_172401_WGS</strain>
        <tissue evidence="3">Digestive gland</tissue>
    </source>
</reference>
<dbReference type="PANTHER" id="PTHR37984">
    <property type="entry name" value="PROTEIN CBG26694"/>
    <property type="match status" value="1"/>
</dbReference>
<sequence>MARELWFLPPTAAAPSLGYMTVTKVLQPRSARAQQTVFWPGIDADITSTVQTCEPCQVLQPSQQQEPLLCDDRPSRPFESVSADFFSVAGKSFLVIADRLSGWAVVVPCRADTTATHTIRLFCRFFREVGVPLRLRTDGGPSVLRSFLKSPAVPV</sequence>